<dbReference type="OrthoDB" id="446809at2759"/>
<evidence type="ECO:0000259" key="3">
    <source>
        <dbReference type="Pfam" id="PF01408"/>
    </source>
</evidence>
<accession>A0A8H6SP38</accession>
<dbReference type="InterPro" id="IPR000683">
    <property type="entry name" value="Gfo/Idh/MocA-like_OxRdtase_N"/>
</dbReference>
<sequence>MIIAMFDNICYRGHTMAPIKTCVLGVGLAGLTFHAPFILALPELFTLVAILERNPHSEGGKLHERFGVTVKIHNTIEQVLQDSDIELVIVGTPNSTHYSYAKAALEAGKHVLVDKPIAPTATEARELDVLAKSKGLVLYPFHNRRHDSDFLAVKKLLTLPPSSPQHIGEVVEFETHFDRFRRGINNSWKAEPAPGIGHTYDLGTHLIDQCLDLFGRPQKLTAFIANSRGVGHPDVDDSFTILLHYAAGGRLTRPVTAIARAHFLSVRSPQPRYYIMGTKGSYIKYGVDVQEDQLKAISSPKAIHTDDFGVEPENLWGTLECLEADDVTMNKSLWPSEKGSYVNLFKNLASAIRDGAELEIKWEEAATVMELIELAYRSAKEGKTVLVPAV</sequence>
<evidence type="ECO:0000313" key="5">
    <source>
        <dbReference type="EMBL" id="KAF7301390.1"/>
    </source>
</evidence>
<dbReference type="GO" id="GO:0016491">
    <property type="term" value="F:oxidoreductase activity"/>
    <property type="evidence" value="ECO:0007669"/>
    <property type="project" value="UniProtKB-KW"/>
</dbReference>
<dbReference type="PANTHER" id="PTHR43708">
    <property type="entry name" value="CONSERVED EXPRESSED OXIDOREDUCTASE (EUROFUNG)"/>
    <property type="match status" value="1"/>
</dbReference>
<evidence type="ECO:0000256" key="1">
    <source>
        <dbReference type="ARBA" id="ARBA00010928"/>
    </source>
</evidence>
<dbReference type="AlphaFoldDB" id="A0A8H6SP38"/>
<dbReference type="GeneID" id="59346262"/>
<protein>
    <submittedName>
        <fullName evidence="5">NAD binding rossmann fold</fullName>
    </submittedName>
</protein>
<keyword evidence="2" id="KW-0560">Oxidoreductase</keyword>
<feature type="domain" description="Gfo/Idh/MocA-like oxidoreductase C-terminal" evidence="4">
    <location>
        <begin position="166"/>
        <end position="385"/>
    </location>
</feature>
<dbReference type="Gene3D" id="3.40.50.720">
    <property type="entry name" value="NAD(P)-binding Rossmann-like Domain"/>
    <property type="match status" value="1"/>
</dbReference>
<evidence type="ECO:0000259" key="4">
    <source>
        <dbReference type="Pfam" id="PF02894"/>
    </source>
</evidence>
<dbReference type="EMBL" id="JACAZF010000006">
    <property type="protein sequence ID" value="KAF7301390.1"/>
    <property type="molecule type" value="Genomic_DNA"/>
</dbReference>
<evidence type="ECO:0000313" key="6">
    <source>
        <dbReference type="Proteomes" id="UP000636479"/>
    </source>
</evidence>
<dbReference type="SUPFAM" id="SSF51735">
    <property type="entry name" value="NAD(P)-binding Rossmann-fold domains"/>
    <property type="match status" value="1"/>
</dbReference>
<dbReference type="Pfam" id="PF02894">
    <property type="entry name" value="GFO_IDH_MocA_C"/>
    <property type="match status" value="1"/>
</dbReference>
<dbReference type="RefSeq" id="XP_037219390.1">
    <property type="nucleotide sequence ID" value="XM_037363746.1"/>
</dbReference>
<dbReference type="InterPro" id="IPR004104">
    <property type="entry name" value="Gfo/Idh/MocA-like_OxRdtase_C"/>
</dbReference>
<comment type="similarity">
    <text evidence="1">Belongs to the Gfo/Idh/MocA family.</text>
</comment>
<evidence type="ECO:0000256" key="2">
    <source>
        <dbReference type="ARBA" id="ARBA00023002"/>
    </source>
</evidence>
<dbReference type="InterPro" id="IPR036291">
    <property type="entry name" value="NAD(P)-bd_dom_sf"/>
</dbReference>
<dbReference type="Proteomes" id="UP000636479">
    <property type="component" value="Unassembled WGS sequence"/>
</dbReference>
<organism evidence="5 6">
    <name type="scientific">Mycena indigotica</name>
    <dbReference type="NCBI Taxonomy" id="2126181"/>
    <lineage>
        <taxon>Eukaryota</taxon>
        <taxon>Fungi</taxon>
        <taxon>Dikarya</taxon>
        <taxon>Basidiomycota</taxon>
        <taxon>Agaricomycotina</taxon>
        <taxon>Agaricomycetes</taxon>
        <taxon>Agaricomycetidae</taxon>
        <taxon>Agaricales</taxon>
        <taxon>Marasmiineae</taxon>
        <taxon>Mycenaceae</taxon>
        <taxon>Mycena</taxon>
    </lineage>
</organism>
<dbReference type="InterPro" id="IPR051317">
    <property type="entry name" value="Gfo/Idh/MocA_oxidoreduct"/>
</dbReference>
<proteinExistence type="inferred from homology"/>
<feature type="domain" description="Gfo/Idh/MocA-like oxidoreductase N-terminal" evidence="3">
    <location>
        <begin position="20"/>
        <end position="139"/>
    </location>
</feature>
<dbReference type="Gene3D" id="3.30.360.10">
    <property type="entry name" value="Dihydrodipicolinate Reductase, domain 2"/>
    <property type="match status" value="1"/>
</dbReference>
<gene>
    <name evidence="5" type="ORF">MIND_00704200</name>
</gene>
<dbReference type="PANTHER" id="PTHR43708:SF5">
    <property type="entry name" value="CONSERVED EXPRESSED OXIDOREDUCTASE (EUROFUNG)-RELATED"/>
    <property type="match status" value="1"/>
</dbReference>
<dbReference type="GO" id="GO:0000166">
    <property type="term" value="F:nucleotide binding"/>
    <property type="evidence" value="ECO:0007669"/>
    <property type="project" value="InterPro"/>
</dbReference>
<reference evidence="5" key="1">
    <citation type="submission" date="2020-05" db="EMBL/GenBank/DDBJ databases">
        <title>Mycena genomes resolve the evolution of fungal bioluminescence.</title>
        <authorList>
            <person name="Tsai I.J."/>
        </authorList>
    </citation>
    <scope>NUCLEOTIDE SEQUENCE</scope>
    <source>
        <strain evidence="5">171206Taipei</strain>
    </source>
</reference>
<comment type="caution">
    <text evidence="5">The sequence shown here is derived from an EMBL/GenBank/DDBJ whole genome shotgun (WGS) entry which is preliminary data.</text>
</comment>
<keyword evidence="6" id="KW-1185">Reference proteome</keyword>
<dbReference type="Pfam" id="PF01408">
    <property type="entry name" value="GFO_IDH_MocA"/>
    <property type="match status" value="1"/>
</dbReference>
<name>A0A8H6SP38_9AGAR</name>